<protein>
    <submittedName>
        <fullName evidence="3">Diguanylate cyclase</fullName>
    </submittedName>
</protein>
<proteinExistence type="predicted"/>
<organism evidence="3 4">
    <name type="scientific">Paenibacillus pectinilyticus</name>
    <dbReference type="NCBI Taxonomy" id="512399"/>
    <lineage>
        <taxon>Bacteria</taxon>
        <taxon>Bacillati</taxon>
        <taxon>Bacillota</taxon>
        <taxon>Bacilli</taxon>
        <taxon>Bacillales</taxon>
        <taxon>Paenibacillaceae</taxon>
        <taxon>Paenibacillus</taxon>
    </lineage>
</organism>
<dbReference type="Pfam" id="PF00990">
    <property type="entry name" value="GGDEF"/>
    <property type="match status" value="1"/>
</dbReference>
<feature type="transmembrane region" description="Helical" evidence="1">
    <location>
        <begin position="105"/>
        <end position="125"/>
    </location>
</feature>
<dbReference type="GO" id="GO:0005886">
    <property type="term" value="C:plasma membrane"/>
    <property type="evidence" value="ECO:0007669"/>
    <property type="project" value="TreeGrafter"/>
</dbReference>
<sequence length="378" mass="43822">MNVMDLLYGELASFLSQAIVVVMVALMFVISLRLFLDRRKKGYMSMTISLVFVALQYILQLYLTVRGIHSSLTDYAQHMLKIISFVLINMGIYQLYNRTSRKQYIFFYGLIIMGFVVSVLHFSVPSLYNGTEQQVRLLQDIGLELYVFVLIFLCFYMIPPYIGQQLKYQLALTIYFFYQSIHLVNAYMYGDVQPVLTFADNLLPILFYFLLFMLLFERVVELMQAIYNSSITDGLTRLYNRKFFYNRVSQHVQRHLPVYILFSDIDNFKKLNDTQGHQMGDNVLKQVAQIMKDEAEECGIAGRYGGEEMVVMVSDPSVKMDAFAERIRSRIEKETIVTASIGYSKYKNGLSAEELIKQADEAMYRAKTTGKNKVVKFS</sequence>
<dbReference type="PANTHER" id="PTHR45138">
    <property type="entry name" value="REGULATORY COMPONENTS OF SENSORY TRANSDUCTION SYSTEM"/>
    <property type="match status" value="1"/>
</dbReference>
<dbReference type="CDD" id="cd01949">
    <property type="entry name" value="GGDEF"/>
    <property type="match status" value="1"/>
</dbReference>
<comment type="caution">
    <text evidence="3">The sequence shown here is derived from an EMBL/GenBank/DDBJ whole genome shotgun (WGS) entry which is preliminary data.</text>
</comment>
<dbReference type="InterPro" id="IPR043128">
    <property type="entry name" value="Rev_trsase/Diguanyl_cyclase"/>
</dbReference>
<dbReference type="PROSITE" id="PS50887">
    <property type="entry name" value="GGDEF"/>
    <property type="match status" value="1"/>
</dbReference>
<dbReference type="AlphaFoldDB" id="A0A1C0ZVP8"/>
<feature type="transmembrane region" description="Helical" evidence="1">
    <location>
        <begin position="75"/>
        <end position="93"/>
    </location>
</feature>
<dbReference type="InterPro" id="IPR029787">
    <property type="entry name" value="Nucleotide_cyclase"/>
</dbReference>
<accession>A0A1C0ZVP8</accession>
<dbReference type="GO" id="GO:0043709">
    <property type="term" value="P:cell adhesion involved in single-species biofilm formation"/>
    <property type="evidence" value="ECO:0007669"/>
    <property type="project" value="TreeGrafter"/>
</dbReference>
<evidence type="ECO:0000259" key="2">
    <source>
        <dbReference type="PROSITE" id="PS50887"/>
    </source>
</evidence>
<dbReference type="STRING" id="512399.A8709_30155"/>
<dbReference type="InterPro" id="IPR000160">
    <property type="entry name" value="GGDEF_dom"/>
</dbReference>
<evidence type="ECO:0000313" key="4">
    <source>
        <dbReference type="Proteomes" id="UP000093309"/>
    </source>
</evidence>
<name>A0A1C0ZVP8_9BACL</name>
<keyword evidence="4" id="KW-1185">Reference proteome</keyword>
<keyword evidence="1" id="KW-0472">Membrane</keyword>
<dbReference type="PANTHER" id="PTHR45138:SF9">
    <property type="entry name" value="DIGUANYLATE CYCLASE DGCM-RELATED"/>
    <property type="match status" value="1"/>
</dbReference>
<dbReference type="EMBL" id="LYPC01000027">
    <property type="protein sequence ID" value="OCT12118.1"/>
    <property type="molecule type" value="Genomic_DNA"/>
</dbReference>
<dbReference type="Proteomes" id="UP000093309">
    <property type="component" value="Unassembled WGS sequence"/>
</dbReference>
<keyword evidence="1" id="KW-1133">Transmembrane helix</keyword>
<reference evidence="4" key="1">
    <citation type="submission" date="2016-05" db="EMBL/GenBank/DDBJ databases">
        <title>Paenibacillus oryzae. sp. nov., isolated from the rice root.</title>
        <authorList>
            <person name="Zhang J."/>
            <person name="Zhang X."/>
        </authorList>
    </citation>
    <scope>NUCLEOTIDE SEQUENCE [LARGE SCALE GENOMIC DNA]</scope>
    <source>
        <strain evidence="4">KCTC13222</strain>
    </source>
</reference>
<feature type="domain" description="GGDEF" evidence="2">
    <location>
        <begin position="256"/>
        <end position="378"/>
    </location>
</feature>
<feature type="transmembrane region" description="Helical" evidence="1">
    <location>
        <begin position="43"/>
        <end position="63"/>
    </location>
</feature>
<dbReference type="InterPro" id="IPR050469">
    <property type="entry name" value="Diguanylate_Cyclase"/>
</dbReference>
<dbReference type="RefSeq" id="WP_065856113.1">
    <property type="nucleotide sequence ID" value="NZ_LYPC01000027.1"/>
</dbReference>
<gene>
    <name evidence="3" type="ORF">A8709_30155</name>
</gene>
<feature type="transmembrane region" description="Helical" evidence="1">
    <location>
        <begin position="12"/>
        <end position="36"/>
    </location>
</feature>
<keyword evidence="1" id="KW-0812">Transmembrane</keyword>
<dbReference type="SMART" id="SM00267">
    <property type="entry name" value="GGDEF"/>
    <property type="match status" value="1"/>
</dbReference>
<evidence type="ECO:0000256" key="1">
    <source>
        <dbReference type="SAM" id="Phobius"/>
    </source>
</evidence>
<dbReference type="GO" id="GO:1902201">
    <property type="term" value="P:negative regulation of bacterial-type flagellum-dependent cell motility"/>
    <property type="evidence" value="ECO:0007669"/>
    <property type="project" value="TreeGrafter"/>
</dbReference>
<dbReference type="FunFam" id="3.30.70.270:FF:000001">
    <property type="entry name" value="Diguanylate cyclase domain protein"/>
    <property type="match status" value="1"/>
</dbReference>
<dbReference type="SUPFAM" id="SSF55073">
    <property type="entry name" value="Nucleotide cyclase"/>
    <property type="match status" value="1"/>
</dbReference>
<dbReference type="GO" id="GO:0052621">
    <property type="term" value="F:diguanylate cyclase activity"/>
    <property type="evidence" value="ECO:0007669"/>
    <property type="project" value="TreeGrafter"/>
</dbReference>
<evidence type="ECO:0000313" key="3">
    <source>
        <dbReference type="EMBL" id="OCT12118.1"/>
    </source>
</evidence>
<feature type="transmembrane region" description="Helical" evidence="1">
    <location>
        <begin position="170"/>
        <end position="189"/>
    </location>
</feature>
<dbReference type="NCBIfam" id="TIGR00254">
    <property type="entry name" value="GGDEF"/>
    <property type="match status" value="1"/>
</dbReference>
<feature type="transmembrane region" description="Helical" evidence="1">
    <location>
        <begin position="195"/>
        <end position="216"/>
    </location>
</feature>
<feature type="transmembrane region" description="Helical" evidence="1">
    <location>
        <begin position="145"/>
        <end position="163"/>
    </location>
</feature>
<dbReference type="Gene3D" id="3.30.70.270">
    <property type="match status" value="1"/>
</dbReference>